<evidence type="ECO:0000313" key="5">
    <source>
        <dbReference type="Proteomes" id="UP001642487"/>
    </source>
</evidence>
<dbReference type="InterPro" id="IPR000407">
    <property type="entry name" value="GDA1_CD39_NTPase"/>
</dbReference>
<feature type="signal peptide" evidence="3">
    <location>
        <begin position="1"/>
        <end position="31"/>
    </location>
</feature>
<keyword evidence="3" id="KW-0732">Signal</keyword>
<accession>A0ABP0ZB45</accession>
<keyword evidence="2" id="KW-0378">Hydrolase</keyword>
<reference evidence="4 5" key="1">
    <citation type="submission" date="2024-03" db="EMBL/GenBank/DDBJ databases">
        <authorList>
            <person name="Gkanogiannis A."/>
            <person name="Becerra Lopez-Lavalle L."/>
        </authorList>
    </citation>
    <scope>NUCLEOTIDE SEQUENCE [LARGE SCALE GENOMIC DNA]</scope>
</reference>
<evidence type="ECO:0000256" key="2">
    <source>
        <dbReference type="ARBA" id="ARBA00022801"/>
    </source>
</evidence>
<evidence type="ECO:0000256" key="3">
    <source>
        <dbReference type="SAM" id="SignalP"/>
    </source>
</evidence>
<evidence type="ECO:0000313" key="4">
    <source>
        <dbReference type="EMBL" id="CAK9327847.1"/>
    </source>
</evidence>
<name>A0ABP0ZB45_9ROSI</name>
<dbReference type="PANTHER" id="PTHR11782">
    <property type="entry name" value="ADENOSINE/GUANOSINE DIPHOSPHATASE"/>
    <property type="match status" value="1"/>
</dbReference>
<dbReference type="PANTHER" id="PTHR11782:SF83">
    <property type="entry name" value="GUANOSINE-DIPHOSPHATASE"/>
    <property type="match status" value="1"/>
</dbReference>
<comment type="similarity">
    <text evidence="1">Belongs to the GDA1/CD39 NTPase family.</text>
</comment>
<evidence type="ECO:0008006" key="6">
    <source>
        <dbReference type="Google" id="ProtNLM"/>
    </source>
</evidence>
<evidence type="ECO:0000256" key="1">
    <source>
        <dbReference type="ARBA" id="ARBA00009283"/>
    </source>
</evidence>
<protein>
    <recommendedName>
        <fullName evidence="6">Apyrase</fullName>
    </recommendedName>
</protein>
<keyword evidence="5" id="KW-1185">Reference proteome</keyword>
<gene>
    <name evidence="4" type="ORF">CITCOLO1_LOCUS20240</name>
</gene>
<dbReference type="EMBL" id="OZ021742">
    <property type="protein sequence ID" value="CAK9327847.1"/>
    <property type="molecule type" value="Genomic_DNA"/>
</dbReference>
<dbReference type="Pfam" id="PF01150">
    <property type="entry name" value="GDA1_CD39"/>
    <property type="match status" value="1"/>
</dbReference>
<feature type="chain" id="PRO_5047042724" description="Apyrase" evidence="3">
    <location>
        <begin position="32"/>
        <end position="187"/>
    </location>
</feature>
<dbReference type="Gene3D" id="3.30.420.40">
    <property type="match status" value="1"/>
</dbReference>
<organism evidence="4 5">
    <name type="scientific">Citrullus colocynthis</name>
    <name type="common">colocynth</name>
    <dbReference type="NCBI Taxonomy" id="252529"/>
    <lineage>
        <taxon>Eukaryota</taxon>
        <taxon>Viridiplantae</taxon>
        <taxon>Streptophyta</taxon>
        <taxon>Embryophyta</taxon>
        <taxon>Tracheophyta</taxon>
        <taxon>Spermatophyta</taxon>
        <taxon>Magnoliopsida</taxon>
        <taxon>eudicotyledons</taxon>
        <taxon>Gunneridae</taxon>
        <taxon>Pentapetalae</taxon>
        <taxon>rosids</taxon>
        <taxon>fabids</taxon>
        <taxon>Cucurbitales</taxon>
        <taxon>Cucurbitaceae</taxon>
        <taxon>Benincaseae</taxon>
        <taxon>Citrullus</taxon>
    </lineage>
</organism>
<dbReference type="Proteomes" id="UP001642487">
    <property type="component" value="Chromosome 8"/>
</dbReference>
<feature type="non-terminal residue" evidence="4">
    <location>
        <position position="187"/>
    </location>
</feature>
<proteinExistence type="inferred from homology"/>
<sequence length="187" mass="20471">MAATRPKRRNQLSISILLLFSLSVLLSVSSGRETSSFISHRKIAAAGTSSFSTSNSSYAVIFDAGSSGSRVHVFHFDRNLDLLFIGSEIEVFSQIKPGLSSYADDPKKAADSLIPLLEKAENAVPQKVQSVTPIRLGATAGLRFLEGDRSERILEAVRVLLKTTSRFKYEQDSVSILDGNQEGSYQW</sequence>